<dbReference type="InterPro" id="IPR039600">
    <property type="entry name" value="TANGO6/Rtp1"/>
</dbReference>
<comment type="similarity">
    <text evidence="1">Belongs to the Tango6 family.</text>
</comment>
<dbReference type="InterPro" id="IPR019451">
    <property type="entry name" value="Rtp1_C1"/>
</dbReference>
<dbReference type="PANTHER" id="PTHR20959">
    <property type="entry name" value="TRANSPORT AND GOLGI ORGANIZATION PROTEIN 6 FAMILY MEMBER"/>
    <property type="match status" value="1"/>
</dbReference>
<feature type="region of interest" description="Disordered" evidence="2">
    <location>
        <begin position="537"/>
        <end position="557"/>
    </location>
</feature>
<reference evidence="5 6" key="1">
    <citation type="submission" date="2018-05" db="EMBL/GenBank/DDBJ databases">
        <title>Genome sequencing and assembly of the regulated plant pathogen Lachnellula willkommii and related sister species for the development of diagnostic species identification markers.</title>
        <authorList>
            <person name="Giroux E."/>
            <person name="Bilodeau G."/>
        </authorList>
    </citation>
    <scope>NUCLEOTIDE SEQUENCE [LARGE SCALE GENOMIC DNA]</scope>
    <source>
        <strain evidence="5 6">CBS 268.59</strain>
    </source>
</reference>
<evidence type="ECO:0000256" key="1">
    <source>
        <dbReference type="ARBA" id="ARBA00005724"/>
    </source>
</evidence>
<evidence type="ECO:0000259" key="4">
    <source>
        <dbReference type="Pfam" id="PF10363"/>
    </source>
</evidence>
<comment type="caution">
    <text evidence="5">The sequence shown here is derived from an EMBL/GenBank/DDBJ whole genome shotgun (WGS) entry which is preliminary data.</text>
</comment>
<evidence type="ECO:0000313" key="6">
    <source>
        <dbReference type="Proteomes" id="UP000469558"/>
    </source>
</evidence>
<dbReference type="EMBL" id="QGMK01000052">
    <property type="protein sequence ID" value="TVY84816.1"/>
    <property type="molecule type" value="Genomic_DNA"/>
</dbReference>
<sequence>MDKAAAFIIGFGILGRRQYGAPGMPGWKAFVEPILRCIDPTTAPKLPREESLEEPIITLGAPKILASSDEVSKSFRNLSTLLASHPNPSLAKRLLRPIILPLWSIASWDQGDQTTESEFCKPARQLLNTLIRLSPSPKDSISDARKLSSSLILSQILQNLTFKGRSIPGEIRWEYVSAKDYGIQIQETSNATREIFQNLGDIDTAADRFITFLSALSSTPDFDVEVSNLFMNLCGRWFSQNSKTKKQPEILTRLEPIYPGRDVETSLIEATVMQKMMTAFPDKLVSDSHQVLELVRQVFSDAITHPGEDVDNSSDTVPVALSLLNIVLTSPSFKGASEATLLKSVQASLKSISRKGTGEISKTAQNLLLLLKFRNTIDEPEDPTVSKPTDQQLEDRKTYSLALSYLTATDSPPPVRAQGLELISTLVRANSSILDIPALLVLFSSLLQDSEEYIYLRVIQSFIQLSQRHPKAVMRDLIDRYVDPNEDCELDQRLRLGEALLQVIQNNALTFSSETAKSVCEGLLFIAGRRGYRPKTELEQQKRNRLKRKQNQEAEEAWEGPVPQLDEVLGAEPAENEILSGIVSGWESKRGSEDIRIRASAVSILGSAIEASVAGIGSGLVSTAVDLSIHILTLEPELEKGILRRASILLIMHFVKALDTARDEGRKLGFGFVGQSLDGVQRILAYVEGTDNDELVKQHARDVIEGLQTWQTNALLPEREVASEIRELAGLSINPGRSDAVGGMRPRIEEIE</sequence>
<feature type="domain" description="RNA polymerase II assembly factor Rtp1 C-terminal" evidence="3">
    <location>
        <begin position="680"/>
        <end position="709"/>
    </location>
</feature>
<dbReference type="AlphaFoldDB" id="A0A8T9CI02"/>
<keyword evidence="6" id="KW-1185">Reference proteome</keyword>
<dbReference type="Proteomes" id="UP000469558">
    <property type="component" value="Unassembled WGS sequence"/>
</dbReference>
<dbReference type="OrthoDB" id="39591at2759"/>
<dbReference type="SUPFAM" id="SSF48371">
    <property type="entry name" value="ARM repeat"/>
    <property type="match status" value="1"/>
</dbReference>
<organism evidence="5 6">
    <name type="scientific">Lachnellula suecica</name>
    <dbReference type="NCBI Taxonomy" id="602035"/>
    <lineage>
        <taxon>Eukaryota</taxon>
        <taxon>Fungi</taxon>
        <taxon>Dikarya</taxon>
        <taxon>Ascomycota</taxon>
        <taxon>Pezizomycotina</taxon>
        <taxon>Leotiomycetes</taxon>
        <taxon>Helotiales</taxon>
        <taxon>Lachnaceae</taxon>
        <taxon>Lachnellula</taxon>
    </lineage>
</organism>
<feature type="domain" description="RNA polymerase II assembly factor Rtp1 C-terminal" evidence="4">
    <location>
        <begin position="408"/>
        <end position="506"/>
    </location>
</feature>
<dbReference type="Pfam" id="PF10363">
    <property type="entry name" value="RTP1_C1"/>
    <property type="match status" value="1"/>
</dbReference>
<gene>
    <name evidence="5" type="ORF">LSUE1_G002095</name>
</gene>
<protein>
    <recommendedName>
        <fullName evidence="7">RNA polymerase II assembly factor RTP1</fullName>
    </recommendedName>
</protein>
<dbReference type="Pfam" id="PF10304">
    <property type="entry name" value="RTP1_C2"/>
    <property type="match status" value="1"/>
</dbReference>
<evidence type="ECO:0000259" key="3">
    <source>
        <dbReference type="Pfam" id="PF10304"/>
    </source>
</evidence>
<dbReference type="PANTHER" id="PTHR20959:SF1">
    <property type="entry name" value="TRANSPORT AND GOLGI ORGANIZATION PROTEIN 6 HOMOLOG"/>
    <property type="match status" value="1"/>
</dbReference>
<evidence type="ECO:0000256" key="2">
    <source>
        <dbReference type="SAM" id="MobiDB-lite"/>
    </source>
</evidence>
<dbReference type="GO" id="GO:0009306">
    <property type="term" value="P:protein secretion"/>
    <property type="evidence" value="ECO:0007669"/>
    <property type="project" value="TreeGrafter"/>
</dbReference>
<evidence type="ECO:0008006" key="7">
    <source>
        <dbReference type="Google" id="ProtNLM"/>
    </source>
</evidence>
<proteinExistence type="inferred from homology"/>
<evidence type="ECO:0000313" key="5">
    <source>
        <dbReference type="EMBL" id="TVY84816.1"/>
    </source>
</evidence>
<dbReference type="InterPro" id="IPR016024">
    <property type="entry name" value="ARM-type_fold"/>
</dbReference>
<dbReference type="InterPro" id="IPR019414">
    <property type="entry name" value="Rtp1_C2"/>
</dbReference>
<accession>A0A8T9CI02</accession>
<name>A0A8T9CI02_9HELO</name>